<dbReference type="Pfam" id="PF01381">
    <property type="entry name" value="HTH_3"/>
    <property type="match status" value="3"/>
</dbReference>
<dbReference type="PANTHER" id="PTHR46797:SF1">
    <property type="entry name" value="METHYLPHOSPHONATE SYNTHASE"/>
    <property type="match status" value="1"/>
</dbReference>
<evidence type="ECO:0000259" key="2">
    <source>
        <dbReference type="PROSITE" id="PS50943"/>
    </source>
</evidence>
<protein>
    <submittedName>
        <fullName evidence="3">Transcriptional regulator, XRE family</fullName>
    </submittedName>
</protein>
<dbReference type="Gene3D" id="1.10.260.40">
    <property type="entry name" value="lambda repressor-like DNA-binding domains"/>
    <property type="match status" value="3"/>
</dbReference>
<sequence length="257" mass="28948">MSLGSKIREFRKERGLTVTQLAEKLGVSPSYLSAVERDIKKPSVIMVKKISSLLNISVSYLMTNSENNTVTGEKLKNIRKSRGLSTEDLAELSQIPVEDIQNIERNLIRPTLEQLEKLSSALNVTLRYFVERNPYSIQLGDKIRDLREKRAMSQADLAGSADLSPSLISQIENNITMPSLETLERIAEVLDVETSYFLLDTNSTSQFLSSLSPEIVSLLGDPKVEAILLAVRDLTPGELKFLLYFVEFFKMNRKFLS</sequence>
<comment type="caution">
    <text evidence="3">The sequence shown here is derived from an EMBL/GenBank/DDBJ whole genome shotgun (WGS) entry which is preliminary data.</text>
</comment>
<dbReference type="InterPro" id="IPR010982">
    <property type="entry name" value="Lambda_DNA-bd_dom_sf"/>
</dbReference>
<feature type="domain" description="HTH cro/C1-type" evidence="2">
    <location>
        <begin position="143"/>
        <end position="197"/>
    </location>
</feature>
<dbReference type="EMBL" id="LGTE01000016">
    <property type="protein sequence ID" value="KNZ69144.1"/>
    <property type="molecule type" value="Genomic_DNA"/>
</dbReference>
<organism evidence="3 4">
    <name type="scientific">Thermincola ferriacetica</name>
    <dbReference type="NCBI Taxonomy" id="281456"/>
    <lineage>
        <taxon>Bacteria</taxon>
        <taxon>Bacillati</taxon>
        <taxon>Bacillota</taxon>
        <taxon>Clostridia</taxon>
        <taxon>Eubacteriales</taxon>
        <taxon>Thermincolaceae</taxon>
        <taxon>Thermincola</taxon>
    </lineage>
</organism>
<dbReference type="PROSITE" id="PS50943">
    <property type="entry name" value="HTH_CROC1"/>
    <property type="match status" value="3"/>
</dbReference>
<accession>A0A0L6W237</accession>
<dbReference type="AlphaFoldDB" id="A0A0L6W237"/>
<dbReference type="Proteomes" id="UP000037175">
    <property type="component" value="Unassembled WGS sequence"/>
</dbReference>
<dbReference type="GO" id="GO:0005829">
    <property type="term" value="C:cytosol"/>
    <property type="evidence" value="ECO:0007669"/>
    <property type="project" value="TreeGrafter"/>
</dbReference>
<dbReference type="SMART" id="SM00530">
    <property type="entry name" value="HTH_XRE"/>
    <property type="match status" value="3"/>
</dbReference>
<dbReference type="RefSeq" id="WP_052218404.1">
    <property type="nucleotide sequence ID" value="NZ_LGTE01000016.1"/>
</dbReference>
<keyword evidence="4" id="KW-1185">Reference proteome</keyword>
<evidence type="ECO:0000256" key="1">
    <source>
        <dbReference type="ARBA" id="ARBA00023125"/>
    </source>
</evidence>
<dbReference type="PATRIC" id="fig|281456.6.peg.2379"/>
<dbReference type="InterPro" id="IPR001387">
    <property type="entry name" value="Cro/C1-type_HTH"/>
</dbReference>
<gene>
    <name evidence="3" type="ORF">Tfer_2248</name>
</gene>
<dbReference type="PANTHER" id="PTHR46797">
    <property type="entry name" value="HTH-TYPE TRANSCRIPTIONAL REGULATOR"/>
    <property type="match status" value="1"/>
</dbReference>
<evidence type="ECO:0000313" key="4">
    <source>
        <dbReference type="Proteomes" id="UP000037175"/>
    </source>
</evidence>
<dbReference type="CDD" id="cd00093">
    <property type="entry name" value="HTH_XRE"/>
    <property type="match status" value="3"/>
</dbReference>
<reference evidence="4" key="1">
    <citation type="submission" date="2015-07" db="EMBL/GenBank/DDBJ databases">
        <title>Complete Genome of Thermincola ferriacetica strain Z-0001T.</title>
        <authorList>
            <person name="Lusk B."/>
            <person name="Badalamenti J.P."/>
            <person name="Parameswaran P."/>
            <person name="Bond D.R."/>
            <person name="Torres C.I."/>
        </authorList>
    </citation>
    <scope>NUCLEOTIDE SEQUENCE [LARGE SCALE GENOMIC DNA]</scope>
    <source>
        <strain evidence="4">Z-0001</strain>
    </source>
</reference>
<feature type="domain" description="HTH cro/C1-type" evidence="2">
    <location>
        <begin position="75"/>
        <end position="129"/>
    </location>
</feature>
<proteinExistence type="predicted"/>
<evidence type="ECO:0000313" key="3">
    <source>
        <dbReference type="EMBL" id="KNZ69144.1"/>
    </source>
</evidence>
<dbReference type="InterPro" id="IPR050807">
    <property type="entry name" value="TransReg_Diox_bact_type"/>
</dbReference>
<name>A0A0L6W237_9FIRM</name>
<keyword evidence="1" id="KW-0238">DNA-binding</keyword>
<dbReference type="SUPFAM" id="SSF47413">
    <property type="entry name" value="lambda repressor-like DNA-binding domains"/>
    <property type="match status" value="3"/>
</dbReference>
<feature type="domain" description="HTH cro/C1-type" evidence="2">
    <location>
        <begin position="7"/>
        <end position="61"/>
    </location>
</feature>
<dbReference type="GO" id="GO:0003700">
    <property type="term" value="F:DNA-binding transcription factor activity"/>
    <property type="evidence" value="ECO:0007669"/>
    <property type="project" value="TreeGrafter"/>
</dbReference>
<dbReference type="GO" id="GO:0003677">
    <property type="term" value="F:DNA binding"/>
    <property type="evidence" value="ECO:0007669"/>
    <property type="project" value="UniProtKB-KW"/>
</dbReference>